<feature type="domain" description="DUF218" evidence="1">
    <location>
        <begin position="48"/>
        <end position="169"/>
    </location>
</feature>
<dbReference type="CDD" id="cd06259">
    <property type="entry name" value="YdcF-like"/>
    <property type="match status" value="1"/>
</dbReference>
<accession>A0ABU9Q7K2</accession>
<dbReference type="PANTHER" id="PTHR30336:SF20">
    <property type="entry name" value="DUF218 DOMAIN-CONTAINING PROTEIN"/>
    <property type="match status" value="1"/>
</dbReference>
<dbReference type="RefSeq" id="WP_201647783.1">
    <property type="nucleotide sequence ID" value="NZ_CAJHCS010000001.1"/>
</dbReference>
<dbReference type="Gene3D" id="3.40.50.620">
    <property type="entry name" value="HUPs"/>
    <property type="match status" value="1"/>
</dbReference>
<dbReference type="Pfam" id="PF02698">
    <property type="entry name" value="DUF218"/>
    <property type="match status" value="1"/>
</dbReference>
<dbReference type="InterPro" id="IPR014729">
    <property type="entry name" value="Rossmann-like_a/b/a_fold"/>
</dbReference>
<dbReference type="InterPro" id="IPR051599">
    <property type="entry name" value="Cell_Envelope_Assoc"/>
</dbReference>
<keyword evidence="3" id="KW-1185">Reference proteome</keyword>
<evidence type="ECO:0000313" key="3">
    <source>
        <dbReference type="Proteomes" id="UP001494588"/>
    </source>
</evidence>
<evidence type="ECO:0000259" key="1">
    <source>
        <dbReference type="Pfam" id="PF02698"/>
    </source>
</evidence>
<protein>
    <submittedName>
        <fullName evidence="2">YdcF family protein</fullName>
    </submittedName>
</protein>
<organism evidence="2 3">
    <name type="scientific">Paraburkholderia sabiae</name>
    <dbReference type="NCBI Taxonomy" id="273251"/>
    <lineage>
        <taxon>Bacteria</taxon>
        <taxon>Pseudomonadati</taxon>
        <taxon>Pseudomonadota</taxon>
        <taxon>Betaproteobacteria</taxon>
        <taxon>Burkholderiales</taxon>
        <taxon>Burkholderiaceae</taxon>
        <taxon>Paraburkholderia</taxon>
    </lineage>
</organism>
<dbReference type="Proteomes" id="UP001494588">
    <property type="component" value="Unassembled WGS sequence"/>
</dbReference>
<gene>
    <name evidence="2" type="ORF">V4C55_06775</name>
</gene>
<proteinExistence type="predicted"/>
<evidence type="ECO:0000313" key="2">
    <source>
        <dbReference type="EMBL" id="MEM5285402.1"/>
    </source>
</evidence>
<dbReference type="InterPro" id="IPR003848">
    <property type="entry name" value="DUF218"/>
</dbReference>
<dbReference type="PANTHER" id="PTHR30336">
    <property type="entry name" value="INNER MEMBRANE PROTEIN, PROBABLE PERMEASE"/>
    <property type="match status" value="1"/>
</dbReference>
<name>A0ABU9Q7K2_9BURK</name>
<reference evidence="2 3" key="1">
    <citation type="submission" date="2024-01" db="EMBL/GenBank/DDBJ databases">
        <title>The diversity of rhizobia nodulating Mimosa spp. in eleven states of Brazil covering several biomes is determined by host plant, location, and edaphic factors.</title>
        <authorList>
            <person name="Rouws L."/>
            <person name="Barauna A."/>
            <person name="Beukes C."/>
            <person name="De Faria S.M."/>
            <person name="Gross E."/>
            <person name="Dos Reis Junior F.B."/>
            <person name="Simon M."/>
            <person name="Maluk M."/>
            <person name="Odee D.W."/>
            <person name="Kenicer G."/>
            <person name="Young J.P.W."/>
            <person name="Reis V.M."/>
            <person name="Zilli J."/>
            <person name="James E.K."/>
        </authorList>
    </citation>
    <scope>NUCLEOTIDE SEQUENCE [LARGE SCALE GENOMIC DNA]</scope>
    <source>
        <strain evidence="2 3">JPY77</strain>
    </source>
</reference>
<comment type="caution">
    <text evidence="2">The sequence shown here is derived from an EMBL/GenBank/DDBJ whole genome shotgun (WGS) entry which is preliminary data.</text>
</comment>
<sequence>MPVRQLITASVTGRRRLLTIGILVALAWTTAAICLCIRGLTMPTGQADLAVVFGNALAENGTPKPILRARLDVASQCYRSGGCPTVLVSGSIDGPGLDEAAAMREYLLTQGVPDDRIVVDRAGDNTLATARNAVAYMRANDLSRVLLVTQYYHLARARYAFERTGASQVCGAWPHAFRVMDLYSSWREVPAFVIYHVRLGLDPDARPVSFRPMLFLYRLIFGRI</sequence>
<dbReference type="EMBL" id="JAZHGC010000004">
    <property type="protein sequence ID" value="MEM5285402.1"/>
    <property type="molecule type" value="Genomic_DNA"/>
</dbReference>